<dbReference type="OrthoDB" id="446939at2759"/>
<evidence type="ECO:0000313" key="2">
    <source>
        <dbReference type="Proteomes" id="UP000266841"/>
    </source>
</evidence>
<dbReference type="Proteomes" id="UP000266841">
    <property type="component" value="Unassembled WGS sequence"/>
</dbReference>
<dbReference type="eggNOG" id="ENOG502S4SG">
    <property type="taxonomic scope" value="Eukaryota"/>
</dbReference>
<dbReference type="EMBL" id="AGNL01038974">
    <property type="protein sequence ID" value="EJK52918.1"/>
    <property type="molecule type" value="Genomic_DNA"/>
</dbReference>
<sequence>MSEYGKQMFGVHDMCASVGITGSIEFVELDGPEVLLSLAGQFWHRRETVLGKAAIYLNARIPEITSVRVSDPADLEDFEDIVDDLTGEILYTEDKRSEDFNGDRGTMEYQGGGVSAAIAAACTCNSLAEKFPSLLLERNLTVSTVSGGSMSATLEEIMLGGILGGRTKEPSRAFDDAPNTECRLPVGKFVGELRQSMLRLAFNRKSFGNETGTHWWQSIVEQIFHTACIENITVGDLAWKTSYALLGGDASPTRGDNGALTADSANNLDHVVVEISDEKILVEQALAHSTSFWAASILTLNPVVRRLFGNLVHIDQNNSKVLDGGVVDTTGVVTLLGQQSSTILAFYNNNAPLSKLGAPIAYLFGVDAPTDSMNSLLGPKFIASLSLESLWRFHLQPF</sequence>
<protein>
    <submittedName>
        <fullName evidence="1">Uncharacterized protein</fullName>
    </submittedName>
</protein>
<dbReference type="AlphaFoldDB" id="K0RGP7"/>
<dbReference type="PANTHER" id="PTHR36018:SF1">
    <property type="entry name" value="OS09G0481800 PROTEIN"/>
    <property type="match status" value="1"/>
</dbReference>
<evidence type="ECO:0000313" key="1">
    <source>
        <dbReference type="EMBL" id="EJK52918.1"/>
    </source>
</evidence>
<name>K0RGP7_THAOC</name>
<proteinExistence type="predicted"/>
<accession>K0RGP7</accession>
<gene>
    <name evidence="1" type="ORF">THAOC_27753</name>
</gene>
<dbReference type="PANTHER" id="PTHR36018">
    <property type="entry name" value="OS09G0481800 PROTEIN"/>
    <property type="match status" value="1"/>
</dbReference>
<keyword evidence="2" id="KW-1185">Reference proteome</keyword>
<organism evidence="1 2">
    <name type="scientific">Thalassiosira oceanica</name>
    <name type="common">Marine diatom</name>
    <dbReference type="NCBI Taxonomy" id="159749"/>
    <lineage>
        <taxon>Eukaryota</taxon>
        <taxon>Sar</taxon>
        <taxon>Stramenopiles</taxon>
        <taxon>Ochrophyta</taxon>
        <taxon>Bacillariophyta</taxon>
        <taxon>Coscinodiscophyceae</taxon>
        <taxon>Thalassiosirophycidae</taxon>
        <taxon>Thalassiosirales</taxon>
        <taxon>Thalassiosiraceae</taxon>
        <taxon>Thalassiosira</taxon>
    </lineage>
</organism>
<comment type="caution">
    <text evidence="1">The sequence shown here is derived from an EMBL/GenBank/DDBJ whole genome shotgun (WGS) entry which is preliminary data.</text>
</comment>
<reference evidence="1 2" key="1">
    <citation type="journal article" date="2012" name="Genome Biol.">
        <title>Genome and low-iron response of an oceanic diatom adapted to chronic iron limitation.</title>
        <authorList>
            <person name="Lommer M."/>
            <person name="Specht M."/>
            <person name="Roy A.S."/>
            <person name="Kraemer L."/>
            <person name="Andreson R."/>
            <person name="Gutowska M.A."/>
            <person name="Wolf J."/>
            <person name="Bergner S.V."/>
            <person name="Schilhabel M.B."/>
            <person name="Klostermeier U.C."/>
            <person name="Beiko R.G."/>
            <person name="Rosenstiel P."/>
            <person name="Hippler M."/>
            <person name="Laroche J."/>
        </authorList>
    </citation>
    <scope>NUCLEOTIDE SEQUENCE [LARGE SCALE GENOMIC DNA]</scope>
    <source>
        <strain evidence="1 2">CCMP1005</strain>
    </source>
</reference>